<dbReference type="Gene3D" id="2.40.170.20">
    <property type="entry name" value="TonB-dependent receptor, beta-barrel domain"/>
    <property type="match status" value="1"/>
</dbReference>
<dbReference type="NCBIfam" id="TIGR04057">
    <property type="entry name" value="SusC_RagA_signa"/>
    <property type="match status" value="1"/>
</dbReference>
<dbReference type="PROSITE" id="PS52016">
    <property type="entry name" value="TONB_DEPENDENT_REC_3"/>
    <property type="match status" value="1"/>
</dbReference>
<dbReference type="Proteomes" id="UP000061809">
    <property type="component" value="Chromosome"/>
</dbReference>
<dbReference type="PATRIC" id="fig|246787.4.peg.3409"/>
<evidence type="ECO:0000313" key="9">
    <source>
        <dbReference type="EMBL" id="ALJ60527.1"/>
    </source>
</evidence>
<reference evidence="9 10" key="1">
    <citation type="journal article" date="2015" name="Science">
        <title>Genetic determinants of in vivo fitness and diet responsiveness in multiple human gut Bacteroides.</title>
        <authorList>
            <person name="Wu M."/>
            <person name="McNulty N.P."/>
            <person name="Rodionov D.A."/>
            <person name="Khoroshkin M.S."/>
            <person name="Griffin N.W."/>
            <person name="Cheng J."/>
            <person name="Latreille P."/>
            <person name="Kerstetter R.A."/>
            <person name="Terrapon N."/>
            <person name="Henrissat B."/>
            <person name="Osterman A.L."/>
            <person name="Gordon J.I."/>
        </authorList>
    </citation>
    <scope>NUCLEOTIDE SEQUENCE [LARGE SCALE GENOMIC DNA]</scope>
    <source>
        <strain evidence="9 10">WH2</strain>
    </source>
</reference>
<gene>
    <name evidence="9" type="ORF">BcellWH2_03293</name>
</gene>
<dbReference type="Pfam" id="PF07715">
    <property type="entry name" value="Plug"/>
    <property type="match status" value="1"/>
</dbReference>
<dbReference type="NCBIfam" id="TIGR04056">
    <property type="entry name" value="OMP_RagA_SusC"/>
    <property type="match status" value="1"/>
</dbReference>
<protein>
    <submittedName>
        <fullName evidence="9">TonB-dependent Receptor Plug Domain protein</fullName>
    </submittedName>
</protein>
<sequence length="1145" mass="127873">MKNILYQESIVEIKHLFRVMKITALALFLFVGTAFATKSYSQTMKVTVVSDRISTGKVINEIEKQTDYLFVYDMNEVNLKRNVKVHAQDKPVAEVLNEVFEGTDIYYAMEGKNIMLMNKAKEKASEKQADDNKVTGSIKDMAGEPIIGANVTIKGQSIGTITDIDGRFIINAPANAILRITYIGYIPQEIKVENKRELKIILQEDTETLDEVVVVGYGVQKKSDVTGAMIRVNSDELNSRPAANAFEAMQGKAAGVDIVSNERPGEIGTINVRGVRSLSASNTPLYVVDGIPLMSTSGIETLNPQDIESIDVLKDASATAIYGSRGANGVILVTTKQGKAGKMSLNYSGTMTIENLQDYSEMMNSAEYIEWRRWAYYYKEPNKYPRGDEPDKDSDYLIFNGAKDPYAWRNIEKGWAGGSWNASAVPTTDWADMVTQTGVTHEHTLSASGGTDKVQGYASIGYLDNEGTVKGQSYTRYTAKVSLNLDPTKWFKMGLNVNGTFSEQQYGSSAKAVGQMISDRPSNLYAASTSLYPYAVPFDDEGNRIDYPGGDDKVKTIVNEWNYSENERRMFRAIGSLYAQLNLGEIFSPLKGLRYRFNFGPDFRSYRNGSFADANSVSREGTNRASLTNQSDFSWTLDNLIYYDKEIGKHSLGVTLLQSATKYRYEESSMAALNIPLASAKWNALSKANISALDDWGSDLVEKQLLSYMFRLNYDYKSRYLLTVSGRWDGASQLAKGNKWAFFPSAALGWRLDQEGFLQDVSWLNQLKLRVGVGVTGNSAIDPYQTKGAVVPIYYPYGDSSTSGFVASDPVATGGTVAMANKDLTWEKTTQYNIGVDYSVLNGRISGVLDFYTSRTTDLLMQMGIPSLNGYTQTYANVGETSNIGVDITLNTVNIRTRDFEWSTSLNVAWQKDKIEELANGKEDDINNNWFIGKSLGVIYGYESAGIWQEEDAAEIAEFNKKGHSFQVGMARPVDQNGDHKIDPNDDRIVVGHTRPRWTLGMTNTFSYKNFELSFMLYGRFDYMVDTGGEWQGGRYTQRKINYYNENNKNAEYQKPIHDDGGGDPYYRILGYKNGSFLKVRNVSLGYVFPKNMVSKWNLSNLKVYVQAKNPGRIFSNIDFLELDASQNLTSTWNRGFTIGLNVGF</sequence>
<dbReference type="KEGG" id="bcel:BcellWH2_03293"/>
<evidence type="ECO:0000256" key="4">
    <source>
        <dbReference type="ARBA" id="ARBA00022692"/>
    </source>
</evidence>
<keyword evidence="3 7" id="KW-1134">Transmembrane beta strand</keyword>
<dbReference type="InterPro" id="IPR012910">
    <property type="entry name" value="Plug_dom"/>
</dbReference>
<evidence type="ECO:0000256" key="6">
    <source>
        <dbReference type="ARBA" id="ARBA00023237"/>
    </source>
</evidence>
<comment type="subcellular location">
    <subcellularLocation>
        <location evidence="1 7">Cell outer membrane</location>
        <topology evidence="1 7">Multi-pass membrane protein</topology>
    </subcellularLocation>
</comment>
<keyword evidence="9" id="KW-0675">Receptor</keyword>
<keyword evidence="6 7" id="KW-0998">Cell outer membrane</keyword>
<dbReference type="InterPro" id="IPR039426">
    <property type="entry name" value="TonB-dep_rcpt-like"/>
</dbReference>
<evidence type="ECO:0000256" key="2">
    <source>
        <dbReference type="ARBA" id="ARBA00022448"/>
    </source>
</evidence>
<accession>A0A0P0GQX3</accession>
<comment type="similarity">
    <text evidence="7">Belongs to the TonB-dependent receptor family.</text>
</comment>
<dbReference type="Pfam" id="PF07660">
    <property type="entry name" value="STN"/>
    <property type="match status" value="1"/>
</dbReference>
<dbReference type="SUPFAM" id="SSF49464">
    <property type="entry name" value="Carboxypeptidase regulatory domain-like"/>
    <property type="match status" value="1"/>
</dbReference>
<dbReference type="InterPro" id="IPR037066">
    <property type="entry name" value="Plug_dom_sf"/>
</dbReference>
<evidence type="ECO:0000259" key="8">
    <source>
        <dbReference type="SMART" id="SM00965"/>
    </source>
</evidence>
<keyword evidence="4 7" id="KW-0812">Transmembrane</keyword>
<dbReference type="RefSeq" id="WP_029426608.1">
    <property type="nucleotide sequence ID" value="NZ_CP012801.1"/>
</dbReference>
<dbReference type="EMBL" id="CP012801">
    <property type="protein sequence ID" value="ALJ60527.1"/>
    <property type="molecule type" value="Genomic_DNA"/>
</dbReference>
<evidence type="ECO:0000256" key="3">
    <source>
        <dbReference type="ARBA" id="ARBA00022452"/>
    </source>
</evidence>
<dbReference type="Gene3D" id="2.60.40.1120">
    <property type="entry name" value="Carboxypeptidase-like, regulatory domain"/>
    <property type="match status" value="1"/>
</dbReference>
<dbReference type="InterPro" id="IPR023997">
    <property type="entry name" value="TonB-dep_OMP_SusC/RagA_CS"/>
</dbReference>
<dbReference type="SUPFAM" id="SSF56935">
    <property type="entry name" value="Porins"/>
    <property type="match status" value="1"/>
</dbReference>
<dbReference type="SMART" id="SM00965">
    <property type="entry name" value="STN"/>
    <property type="match status" value="1"/>
</dbReference>
<evidence type="ECO:0000256" key="1">
    <source>
        <dbReference type="ARBA" id="ARBA00004571"/>
    </source>
</evidence>
<keyword evidence="5 7" id="KW-0472">Membrane</keyword>
<proteinExistence type="inferred from homology"/>
<dbReference type="FunFam" id="2.60.40.1120:FF:000003">
    <property type="entry name" value="Outer membrane protein Omp121"/>
    <property type="match status" value="1"/>
</dbReference>
<name>A0A0P0GQX3_9BACE</name>
<dbReference type="FunFam" id="2.170.130.10:FF:000008">
    <property type="entry name" value="SusC/RagA family TonB-linked outer membrane protein"/>
    <property type="match status" value="1"/>
</dbReference>
<dbReference type="Gene3D" id="2.170.130.10">
    <property type="entry name" value="TonB-dependent receptor, plug domain"/>
    <property type="match status" value="1"/>
</dbReference>
<dbReference type="AlphaFoldDB" id="A0A0P0GQX3"/>
<keyword evidence="2 7" id="KW-0813">Transport</keyword>
<dbReference type="InterPro" id="IPR023996">
    <property type="entry name" value="TonB-dep_OMP_SusC/RagA"/>
</dbReference>
<dbReference type="InterPro" id="IPR008969">
    <property type="entry name" value="CarboxyPept-like_regulatory"/>
</dbReference>
<dbReference type="InterPro" id="IPR011662">
    <property type="entry name" value="Secretin/TonB_short_N"/>
</dbReference>
<evidence type="ECO:0000256" key="5">
    <source>
        <dbReference type="ARBA" id="ARBA00023136"/>
    </source>
</evidence>
<feature type="domain" description="Secretin/TonB short N-terminal" evidence="8">
    <location>
        <begin position="68"/>
        <end position="119"/>
    </location>
</feature>
<organism evidence="9 10">
    <name type="scientific">Bacteroides cellulosilyticus</name>
    <dbReference type="NCBI Taxonomy" id="246787"/>
    <lineage>
        <taxon>Bacteria</taxon>
        <taxon>Pseudomonadati</taxon>
        <taxon>Bacteroidota</taxon>
        <taxon>Bacteroidia</taxon>
        <taxon>Bacteroidales</taxon>
        <taxon>Bacteroidaceae</taxon>
        <taxon>Bacteroides</taxon>
    </lineage>
</organism>
<dbReference type="GO" id="GO:0009279">
    <property type="term" value="C:cell outer membrane"/>
    <property type="evidence" value="ECO:0007669"/>
    <property type="project" value="UniProtKB-SubCell"/>
</dbReference>
<evidence type="ECO:0000256" key="7">
    <source>
        <dbReference type="PROSITE-ProRule" id="PRU01360"/>
    </source>
</evidence>
<evidence type="ECO:0000313" key="10">
    <source>
        <dbReference type="Proteomes" id="UP000061809"/>
    </source>
</evidence>
<dbReference type="Pfam" id="PF13715">
    <property type="entry name" value="CarbopepD_reg_2"/>
    <property type="match status" value="1"/>
</dbReference>
<dbReference type="InterPro" id="IPR036942">
    <property type="entry name" value="Beta-barrel_TonB_sf"/>
</dbReference>